<dbReference type="Proteomes" id="UP000011841">
    <property type="component" value="Chromosome"/>
</dbReference>
<organism evidence="1 2">
    <name type="scientific">Bradyrhizobium oligotrophicum S58</name>
    <dbReference type="NCBI Taxonomy" id="1245469"/>
    <lineage>
        <taxon>Bacteria</taxon>
        <taxon>Pseudomonadati</taxon>
        <taxon>Pseudomonadota</taxon>
        <taxon>Alphaproteobacteria</taxon>
        <taxon>Hyphomicrobiales</taxon>
        <taxon>Nitrobacteraceae</taxon>
        <taxon>Bradyrhizobium</taxon>
    </lineage>
</organism>
<name>M4Z7M3_9BRAD</name>
<protein>
    <submittedName>
        <fullName evidence="1">Uncharacterized protein</fullName>
    </submittedName>
</protein>
<gene>
    <name evidence="1" type="ORF">S58_33360</name>
</gene>
<evidence type="ECO:0000313" key="2">
    <source>
        <dbReference type="Proteomes" id="UP000011841"/>
    </source>
</evidence>
<evidence type="ECO:0000313" key="1">
    <source>
        <dbReference type="EMBL" id="BAM89332.1"/>
    </source>
</evidence>
<dbReference type="AlphaFoldDB" id="M4Z7M3"/>
<dbReference type="EMBL" id="AP012603">
    <property type="protein sequence ID" value="BAM89332.1"/>
    <property type="molecule type" value="Genomic_DNA"/>
</dbReference>
<dbReference type="KEGG" id="aol:S58_33360"/>
<dbReference type="RefSeq" id="WP_015666450.1">
    <property type="nucleotide sequence ID" value="NC_020453.1"/>
</dbReference>
<sequence>MRKFIYFPLKIDAENTERVHEGLRQALELLRQTTPDTFLGRKSYEPYPKEAEGD</sequence>
<proteinExistence type="predicted"/>
<keyword evidence="2" id="KW-1185">Reference proteome</keyword>
<accession>M4Z7M3</accession>
<dbReference type="GeneID" id="301821156"/>
<dbReference type="eggNOG" id="ENOG5031DRK">
    <property type="taxonomic scope" value="Bacteria"/>
</dbReference>
<dbReference type="PATRIC" id="fig|1245469.3.peg.3410"/>
<dbReference type="HOGENOM" id="CLU_204411_0_0_5"/>
<reference evidence="1 2" key="1">
    <citation type="journal article" date="2013" name="Appl. Environ. Microbiol.">
        <title>Genome analysis suggests that the soil oligotrophic bacterium Agromonas oligotrophica (Bradyrhizobium oligotrophicum) is a nitrogen-fixing symbiont of Aeschynomene indica.</title>
        <authorList>
            <person name="Okubo T."/>
            <person name="Fukushima S."/>
            <person name="Itakura M."/>
            <person name="Oshima K."/>
            <person name="Longtonglang A."/>
            <person name="Teaumroong N."/>
            <person name="Mitsui H."/>
            <person name="Hattori M."/>
            <person name="Hattori R."/>
            <person name="Hattori T."/>
            <person name="Minamisawa K."/>
        </authorList>
    </citation>
    <scope>NUCLEOTIDE SEQUENCE [LARGE SCALE GENOMIC DNA]</scope>
    <source>
        <strain evidence="1 2">S58</strain>
    </source>
</reference>